<dbReference type="Proteomes" id="UP001189624">
    <property type="component" value="Chromosome 3"/>
</dbReference>
<proteinExistence type="predicted"/>
<dbReference type="AlphaFoldDB" id="A0AA86SC83"/>
<name>A0AA86SC83_9FABA</name>
<dbReference type="EMBL" id="OY731400">
    <property type="protein sequence ID" value="CAJ1943097.1"/>
    <property type="molecule type" value="Genomic_DNA"/>
</dbReference>
<feature type="non-terminal residue" evidence="2">
    <location>
        <position position="1"/>
    </location>
</feature>
<evidence type="ECO:0000313" key="3">
    <source>
        <dbReference type="Proteomes" id="UP001189624"/>
    </source>
</evidence>
<sequence length="59" mass="6898">LHLDNKCDSDEELEKSGMDAEKDKSRIREIKQREKQISHAPSCRQMFYGVCTTGILKYH</sequence>
<accession>A0AA86SC83</accession>
<reference evidence="2" key="1">
    <citation type="submission" date="2023-10" db="EMBL/GenBank/DDBJ databases">
        <authorList>
            <person name="Domelevo Entfellner J.-B."/>
        </authorList>
    </citation>
    <scope>NUCLEOTIDE SEQUENCE</scope>
</reference>
<feature type="region of interest" description="Disordered" evidence="1">
    <location>
        <begin position="1"/>
        <end position="25"/>
    </location>
</feature>
<protein>
    <submittedName>
        <fullName evidence="2">Uncharacterized protein</fullName>
    </submittedName>
</protein>
<evidence type="ECO:0000256" key="1">
    <source>
        <dbReference type="SAM" id="MobiDB-lite"/>
    </source>
</evidence>
<gene>
    <name evidence="2" type="ORF">AYBTSS11_LOCUS11176</name>
</gene>
<keyword evidence="3" id="KW-1185">Reference proteome</keyword>
<organism evidence="2 3">
    <name type="scientific">Sphenostylis stenocarpa</name>
    <dbReference type="NCBI Taxonomy" id="92480"/>
    <lineage>
        <taxon>Eukaryota</taxon>
        <taxon>Viridiplantae</taxon>
        <taxon>Streptophyta</taxon>
        <taxon>Embryophyta</taxon>
        <taxon>Tracheophyta</taxon>
        <taxon>Spermatophyta</taxon>
        <taxon>Magnoliopsida</taxon>
        <taxon>eudicotyledons</taxon>
        <taxon>Gunneridae</taxon>
        <taxon>Pentapetalae</taxon>
        <taxon>rosids</taxon>
        <taxon>fabids</taxon>
        <taxon>Fabales</taxon>
        <taxon>Fabaceae</taxon>
        <taxon>Papilionoideae</taxon>
        <taxon>50 kb inversion clade</taxon>
        <taxon>NPAAA clade</taxon>
        <taxon>indigoferoid/millettioid clade</taxon>
        <taxon>Phaseoleae</taxon>
        <taxon>Sphenostylis</taxon>
    </lineage>
</organism>
<evidence type="ECO:0000313" key="2">
    <source>
        <dbReference type="EMBL" id="CAJ1943097.1"/>
    </source>
</evidence>
<dbReference type="Gramene" id="rna-AYBTSS11_LOCUS11176">
    <property type="protein sequence ID" value="CAJ1943097.1"/>
    <property type="gene ID" value="gene-AYBTSS11_LOCUS11176"/>
</dbReference>